<keyword evidence="4 6" id="KW-0067">ATP-binding</keyword>
<dbReference type="Gene3D" id="2.40.50.140">
    <property type="entry name" value="Nucleic acid-binding proteins"/>
    <property type="match status" value="1"/>
</dbReference>
<accession>A0ABW8GPM2</accession>
<keyword evidence="2" id="KW-0472">Membrane</keyword>
<dbReference type="Pfam" id="PF17912">
    <property type="entry name" value="OB_MalK"/>
    <property type="match status" value="1"/>
</dbReference>
<dbReference type="SUPFAM" id="SSF52540">
    <property type="entry name" value="P-loop containing nucleoside triphosphate hydrolases"/>
    <property type="match status" value="1"/>
</dbReference>
<feature type="domain" description="ABC transporter" evidence="5">
    <location>
        <begin position="4"/>
        <end position="234"/>
    </location>
</feature>
<dbReference type="InterPro" id="IPR008995">
    <property type="entry name" value="Mo/tungstate-bd_C_term_dom"/>
</dbReference>
<dbReference type="InterPro" id="IPR017871">
    <property type="entry name" value="ABC_transporter-like_CS"/>
</dbReference>
<dbReference type="Pfam" id="PF00005">
    <property type="entry name" value="ABC_tran"/>
    <property type="match status" value="1"/>
</dbReference>
<dbReference type="InterPro" id="IPR012340">
    <property type="entry name" value="NA-bd_OB-fold"/>
</dbReference>
<dbReference type="SUPFAM" id="SSF50331">
    <property type="entry name" value="MOP-like"/>
    <property type="match status" value="1"/>
</dbReference>
<keyword evidence="2" id="KW-1003">Cell membrane</keyword>
<keyword evidence="3" id="KW-0547">Nucleotide-binding</keyword>
<evidence type="ECO:0000259" key="5">
    <source>
        <dbReference type="PROSITE" id="PS50893"/>
    </source>
</evidence>
<dbReference type="InterPro" id="IPR047641">
    <property type="entry name" value="ABC_transpr_MalK/UgpC-like"/>
</dbReference>
<dbReference type="SMART" id="SM00382">
    <property type="entry name" value="AAA"/>
    <property type="match status" value="1"/>
</dbReference>
<dbReference type="InterPro" id="IPR040582">
    <property type="entry name" value="OB_MalK-like"/>
</dbReference>
<gene>
    <name evidence="6" type="ORF">ACIKP9_12060</name>
</gene>
<dbReference type="PROSITE" id="PS50893">
    <property type="entry name" value="ABC_TRANSPORTER_2"/>
    <property type="match status" value="1"/>
</dbReference>
<evidence type="ECO:0000256" key="1">
    <source>
        <dbReference type="ARBA" id="ARBA00022448"/>
    </source>
</evidence>
<evidence type="ECO:0000313" key="7">
    <source>
        <dbReference type="Proteomes" id="UP001617669"/>
    </source>
</evidence>
<evidence type="ECO:0000256" key="2">
    <source>
        <dbReference type="ARBA" id="ARBA00022475"/>
    </source>
</evidence>
<dbReference type="PANTHER" id="PTHR43875:SF1">
    <property type="entry name" value="OSMOPROTECTIVE COMPOUNDS UPTAKE ATP-BINDING PROTEIN GGTA"/>
    <property type="match status" value="1"/>
</dbReference>
<sequence length="379" mass="41741">MAKLSLQRISKHFAQTHILKDIDLDIDSGEFLVLIGPSGCGKSTLLRIVAGLDHADEGQVILDGRSINRLPPRERNMALVFQDYALYPHKTVYDNLAFGLSIRGTPKSEIEQKVQAAAELLQLTNLLQRKPAALSGGQRQRVAIGRALVREAQLFLFDEPLSNLDAKLRTEMRMEIKRLHQRLGKTMIYVTHDQVEAMTLADRIAVINHGRIEQLGTPADIYQSPATTFVAGFMGSPAMNLLDLPLQWSTNGQSAFIAGQTVPVGHLETTPEQAITLGIRPEHLYIDPGHLNGQAAITLNAVIELIEPLGAETIATLRLEQPTANLETFTVQARLPGHQAVVNGQKLQLHVAHANLHWFDSEKGTRLMTRQAGNKDQAA</sequence>
<dbReference type="CDD" id="cd03301">
    <property type="entry name" value="ABC_MalK_N"/>
    <property type="match status" value="1"/>
</dbReference>
<dbReference type="InterPro" id="IPR003439">
    <property type="entry name" value="ABC_transporter-like_ATP-bd"/>
</dbReference>
<comment type="caution">
    <text evidence="6">The sequence shown here is derived from an EMBL/GenBank/DDBJ whole genome shotgun (WGS) entry which is preliminary data.</text>
</comment>
<dbReference type="Proteomes" id="UP001617669">
    <property type="component" value="Unassembled WGS sequence"/>
</dbReference>
<keyword evidence="7" id="KW-1185">Reference proteome</keyword>
<dbReference type="PROSITE" id="PS00211">
    <property type="entry name" value="ABC_TRANSPORTER_1"/>
    <property type="match status" value="1"/>
</dbReference>
<dbReference type="Gene3D" id="2.40.50.100">
    <property type="match status" value="1"/>
</dbReference>
<keyword evidence="1" id="KW-0813">Transport</keyword>
<dbReference type="InterPro" id="IPR003593">
    <property type="entry name" value="AAA+_ATPase"/>
</dbReference>
<evidence type="ECO:0000313" key="6">
    <source>
        <dbReference type="EMBL" id="MFJ5446967.1"/>
    </source>
</evidence>
<evidence type="ECO:0000256" key="3">
    <source>
        <dbReference type="ARBA" id="ARBA00022741"/>
    </source>
</evidence>
<reference evidence="6 7" key="1">
    <citation type="submission" date="2024-11" db="EMBL/GenBank/DDBJ databases">
        <authorList>
            <person name="Kaparullina E.N."/>
            <person name="Delegan Y.A."/>
            <person name="Doronina N.V."/>
        </authorList>
    </citation>
    <scope>NUCLEOTIDE SEQUENCE [LARGE SCALE GENOMIC DNA]</scope>
    <source>
        <strain evidence="6 7">7sh_L</strain>
    </source>
</reference>
<dbReference type="EMBL" id="JBIWXY010000002">
    <property type="protein sequence ID" value="MFJ5446967.1"/>
    <property type="molecule type" value="Genomic_DNA"/>
</dbReference>
<name>A0ABW8GPM2_9PROT</name>
<dbReference type="PANTHER" id="PTHR43875">
    <property type="entry name" value="MALTODEXTRIN IMPORT ATP-BINDING PROTEIN MSMX"/>
    <property type="match status" value="1"/>
</dbReference>
<dbReference type="RefSeq" id="WP_400883215.1">
    <property type="nucleotide sequence ID" value="NZ_JBIWXY010000002.1"/>
</dbReference>
<dbReference type="InterPro" id="IPR027417">
    <property type="entry name" value="P-loop_NTPase"/>
</dbReference>
<evidence type="ECO:0000256" key="4">
    <source>
        <dbReference type="ARBA" id="ARBA00022840"/>
    </source>
</evidence>
<proteinExistence type="predicted"/>
<dbReference type="Gene3D" id="3.40.50.300">
    <property type="entry name" value="P-loop containing nucleotide triphosphate hydrolases"/>
    <property type="match status" value="1"/>
</dbReference>
<dbReference type="InterPro" id="IPR015855">
    <property type="entry name" value="ABC_transpr_MalK-like"/>
</dbReference>
<organism evidence="6 7">
    <name type="scientific">Methylobacillus methanolivorans</name>
    <dbReference type="NCBI Taxonomy" id="1848927"/>
    <lineage>
        <taxon>Bacteria</taxon>
        <taxon>Pseudomonadati</taxon>
        <taxon>Pseudomonadota</taxon>
        <taxon>Betaproteobacteria</taxon>
        <taxon>Nitrosomonadales</taxon>
        <taxon>Methylophilaceae</taxon>
        <taxon>Methylobacillus</taxon>
    </lineage>
</organism>
<protein>
    <submittedName>
        <fullName evidence="6">ABC transporter ATP-binding protein</fullName>
    </submittedName>
</protein>
<dbReference type="NCBIfam" id="NF008653">
    <property type="entry name" value="PRK11650.1"/>
    <property type="match status" value="1"/>
</dbReference>
<dbReference type="GO" id="GO:0005524">
    <property type="term" value="F:ATP binding"/>
    <property type="evidence" value="ECO:0007669"/>
    <property type="project" value="UniProtKB-KW"/>
</dbReference>